<proteinExistence type="predicted"/>
<organism evidence="1 2">
    <name type="scientific">Dorcoceras hygrometricum</name>
    <dbReference type="NCBI Taxonomy" id="472368"/>
    <lineage>
        <taxon>Eukaryota</taxon>
        <taxon>Viridiplantae</taxon>
        <taxon>Streptophyta</taxon>
        <taxon>Embryophyta</taxon>
        <taxon>Tracheophyta</taxon>
        <taxon>Spermatophyta</taxon>
        <taxon>Magnoliopsida</taxon>
        <taxon>eudicotyledons</taxon>
        <taxon>Gunneridae</taxon>
        <taxon>Pentapetalae</taxon>
        <taxon>asterids</taxon>
        <taxon>lamiids</taxon>
        <taxon>Lamiales</taxon>
        <taxon>Gesneriaceae</taxon>
        <taxon>Didymocarpoideae</taxon>
        <taxon>Trichosporeae</taxon>
        <taxon>Loxocarpinae</taxon>
        <taxon>Dorcoceras</taxon>
    </lineage>
</organism>
<dbReference type="Proteomes" id="UP000250235">
    <property type="component" value="Unassembled WGS sequence"/>
</dbReference>
<keyword evidence="2" id="KW-1185">Reference proteome</keyword>
<dbReference type="AlphaFoldDB" id="A0A2Z7A3D5"/>
<accession>A0A2Z7A3D5</accession>
<sequence length="59" mass="6033">MISAVAFAYTHYPVELCFASCACSVDLRVPGCCIRGRADFPGFSAGRGFDRAGGALGGG</sequence>
<gene>
    <name evidence="1" type="ORF">F511_03509</name>
</gene>
<evidence type="ECO:0000313" key="2">
    <source>
        <dbReference type="Proteomes" id="UP000250235"/>
    </source>
</evidence>
<evidence type="ECO:0000313" key="1">
    <source>
        <dbReference type="EMBL" id="KZV15613.1"/>
    </source>
</evidence>
<protein>
    <submittedName>
        <fullName evidence="1">Uncharacterized protein</fullName>
    </submittedName>
</protein>
<reference evidence="1 2" key="1">
    <citation type="journal article" date="2015" name="Proc. Natl. Acad. Sci. U.S.A.">
        <title>The resurrection genome of Boea hygrometrica: A blueprint for survival of dehydration.</title>
        <authorList>
            <person name="Xiao L."/>
            <person name="Yang G."/>
            <person name="Zhang L."/>
            <person name="Yang X."/>
            <person name="Zhao S."/>
            <person name="Ji Z."/>
            <person name="Zhou Q."/>
            <person name="Hu M."/>
            <person name="Wang Y."/>
            <person name="Chen M."/>
            <person name="Xu Y."/>
            <person name="Jin H."/>
            <person name="Xiao X."/>
            <person name="Hu G."/>
            <person name="Bao F."/>
            <person name="Hu Y."/>
            <person name="Wan P."/>
            <person name="Li L."/>
            <person name="Deng X."/>
            <person name="Kuang T."/>
            <person name="Xiang C."/>
            <person name="Zhu J.K."/>
            <person name="Oliver M.J."/>
            <person name="He Y."/>
        </authorList>
    </citation>
    <scope>NUCLEOTIDE SEQUENCE [LARGE SCALE GENOMIC DNA]</scope>
    <source>
        <strain evidence="2">cv. XS01</strain>
    </source>
</reference>
<name>A0A2Z7A3D5_9LAMI</name>
<dbReference type="EMBL" id="KV019704">
    <property type="protein sequence ID" value="KZV15613.1"/>
    <property type="molecule type" value="Genomic_DNA"/>
</dbReference>